<sequence length="302" mass="34867">MSNQHLPSLNLIRVFEVAARRMSFKDAADELFVSPPAVSHQIRALEENLGVTLFKRANRKITLTPEGKRYYLHIKRGLDLIHTATLAVRKEKKQRRFVINTLPNIASLLLFPNIHEFQAEHPELNIQIDSDVSRIDLENSETNVAIRHECGNEPELTYHPLVQIALTPICSRSYLEQHPKLRKGDFRNCRLIKISGDTYQWPRWQTQWNLLPDTQNELVVSTVQASIEAVKNNIGVAMGYLPTAHQFMNKDDDLVLPMPDKVTPHGECFLTYCNSNADDEIIKAFYDWMVRIIAEEWKDKKN</sequence>
<keyword evidence="4" id="KW-0804">Transcription</keyword>
<reference evidence="6" key="1">
    <citation type="submission" date="2021-07" db="EMBL/GenBank/DDBJ databases">
        <title>Zhongshania sp. CAU 1632 isolated from seawater.</title>
        <authorList>
            <person name="Kim W."/>
        </authorList>
    </citation>
    <scope>NUCLEOTIDE SEQUENCE</scope>
    <source>
        <strain evidence="6">CAU 1632</strain>
    </source>
</reference>
<keyword evidence="2" id="KW-0805">Transcription regulation</keyword>
<dbReference type="InterPro" id="IPR058163">
    <property type="entry name" value="LysR-type_TF_proteobact-type"/>
</dbReference>
<dbReference type="Pfam" id="PF03466">
    <property type="entry name" value="LysR_substrate"/>
    <property type="match status" value="1"/>
</dbReference>
<proteinExistence type="inferred from homology"/>
<comment type="similarity">
    <text evidence="1">Belongs to the LysR transcriptional regulatory family.</text>
</comment>
<evidence type="ECO:0000256" key="4">
    <source>
        <dbReference type="ARBA" id="ARBA00023163"/>
    </source>
</evidence>
<evidence type="ECO:0000313" key="7">
    <source>
        <dbReference type="Proteomes" id="UP001166291"/>
    </source>
</evidence>
<dbReference type="PANTHER" id="PTHR30537">
    <property type="entry name" value="HTH-TYPE TRANSCRIPTIONAL REGULATOR"/>
    <property type="match status" value="1"/>
</dbReference>
<gene>
    <name evidence="6" type="ORF">KXJ70_01940</name>
</gene>
<evidence type="ECO:0000259" key="5">
    <source>
        <dbReference type="PROSITE" id="PS50931"/>
    </source>
</evidence>
<evidence type="ECO:0000256" key="1">
    <source>
        <dbReference type="ARBA" id="ARBA00009437"/>
    </source>
</evidence>
<protein>
    <submittedName>
        <fullName evidence="6">LysR family transcriptional regulator</fullName>
    </submittedName>
</protein>
<dbReference type="EMBL" id="JAHWDQ010000001">
    <property type="protein sequence ID" value="MBW2939520.1"/>
    <property type="molecule type" value="Genomic_DNA"/>
</dbReference>
<dbReference type="InterPro" id="IPR005119">
    <property type="entry name" value="LysR_subst-bd"/>
</dbReference>
<dbReference type="Pfam" id="PF00126">
    <property type="entry name" value="HTH_1"/>
    <property type="match status" value="1"/>
</dbReference>
<name>A0ABS6VP16_9GAMM</name>
<feature type="domain" description="HTH lysR-type" evidence="5">
    <location>
        <begin position="7"/>
        <end position="64"/>
    </location>
</feature>
<dbReference type="PANTHER" id="PTHR30537:SF74">
    <property type="entry name" value="HTH-TYPE TRANSCRIPTIONAL REGULATOR TRPI"/>
    <property type="match status" value="1"/>
</dbReference>
<evidence type="ECO:0000256" key="3">
    <source>
        <dbReference type="ARBA" id="ARBA00023125"/>
    </source>
</evidence>
<evidence type="ECO:0000256" key="2">
    <source>
        <dbReference type="ARBA" id="ARBA00023015"/>
    </source>
</evidence>
<organism evidence="6 7">
    <name type="scientific">Zhongshania aquimaris</name>
    <dbReference type="NCBI Taxonomy" id="2857107"/>
    <lineage>
        <taxon>Bacteria</taxon>
        <taxon>Pseudomonadati</taxon>
        <taxon>Pseudomonadota</taxon>
        <taxon>Gammaproteobacteria</taxon>
        <taxon>Cellvibrionales</taxon>
        <taxon>Spongiibacteraceae</taxon>
        <taxon>Zhongshania</taxon>
    </lineage>
</organism>
<dbReference type="Proteomes" id="UP001166291">
    <property type="component" value="Unassembled WGS sequence"/>
</dbReference>
<keyword evidence="7" id="KW-1185">Reference proteome</keyword>
<accession>A0ABS6VP16</accession>
<comment type="caution">
    <text evidence="6">The sequence shown here is derived from an EMBL/GenBank/DDBJ whole genome shotgun (WGS) entry which is preliminary data.</text>
</comment>
<dbReference type="InterPro" id="IPR000847">
    <property type="entry name" value="LysR_HTH_N"/>
</dbReference>
<keyword evidence="3" id="KW-0238">DNA-binding</keyword>
<evidence type="ECO:0000313" key="6">
    <source>
        <dbReference type="EMBL" id="MBW2939520.1"/>
    </source>
</evidence>
<dbReference type="RefSeq" id="WP_219041772.1">
    <property type="nucleotide sequence ID" value="NZ_JAHWDQ010000001.1"/>
</dbReference>
<dbReference type="PROSITE" id="PS50931">
    <property type="entry name" value="HTH_LYSR"/>
    <property type="match status" value="1"/>
</dbReference>